<evidence type="ECO:0000256" key="11">
    <source>
        <dbReference type="ARBA" id="ARBA00023303"/>
    </source>
</evidence>
<accession>A0A385AC44</accession>
<dbReference type="RefSeq" id="WP_116843427.1">
    <property type="nucleotide sequence ID" value="NZ_CP031003.1"/>
</dbReference>
<evidence type="ECO:0000256" key="4">
    <source>
        <dbReference type="ARBA" id="ARBA00022538"/>
    </source>
</evidence>
<dbReference type="GO" id="GO:0005267">
    <property type="term" value="F:potassium channel activity"/>
    <property type="evidence" value="ECO:0007669"/>
    <property type="project" value="UniProtKB-KW"/>
</dbReference>
<feature type="transmembrane region" description="Helical" evidence="13">
    <location>
        <begin position="114"/>
        <end position="132"/>
    </location>
</feature>
<dbReference type="EMBL" id="CP031003">
    <property type="protein sequence ID" value="AXN35227.1"/>
    <property type="molecule type" value="Genomic_DNA"/>
</dbReference>
<evidence type="ECO:0000256" key="2">
    <source>
        <dbReference type="ARBA" id="ARBA00006920"/>
    </source>
</evidence>
<keyword evidence="5 13" id="KW-0812">Transmembrane</keyword>
<dbReference type="GO" id="GO:0016020">
    <property type="term" value="C:membrane"/>
    <property type="evidence" value="ECO:0007669"/>
    <property type="project" value="UniProtKB-SubCell"/>
</dbReference>
<dbReference type="PANTHER" id="PTHR31462:SF5">
    <property type="entry name" value="ENDOSOMAL_LYSOSOMAL PROTON CHANNEL TMEM175"/>
    <property type="match status" value="1"/>
</dbReference>
<dbReference type="Proteomes" id="UP000257607">
    <property type="component" value="Chromosome"/>
</dbReference>
<keyword evidence="6" id="KW-0631">Potassium channel</keyword>
<feature type="transmembrane region" description="Helical" evidence="13">
    <location>
        <begin position="46"/>
        <end position="63"/>
    </location>
</feature>
<gene>
    <name evidence="14" type="ORF">DT351_02120</name>
</gene>
<evidence type="ECO:0000256" key="6">
    <source>
        <dbReference type="ARBA" id="ARBA00022826"/>
    </source>
</evidence>
<evidence type="ECO:0000256" key="10">
    <source>
        <dbReference type="ARBA" id="ARBA00023136"/>
    </source>
</evidence>
<evidence type="ECO:0000256" key="3">
    <source>
        <dbReference type="ARBA" id="ARBA00022448"/>
    </source>
</evidence>
<comment type="subcellular location">
    <subcellularLocation>
        <location evidence="1">Membrane</location>
        <topology evidence="1">Multi-pass membrane protein</topology>
    </subcellularLocation>
</comment>
<feature type="transmembrane region" description="Helical" evidence="13">
    <location>
        <begin position="164"/>
        <end position="197"/>
    </location>
</feature>
<comment type="catalytic activity">
    <reaction evidence="12">
        <text>K(+)(in) = K(+)(out)</text>
        <dbReference type="Rhea" id="RHEA:29463"/>
        <dbReference type="ChEBI" id="CHEBI:29103"/>
    </reaction>
</comment>
<proteinExistence type="inferred from homology"/>
<name>A0A385AC44_LATCU</name>
<dbReference type="AlphaFoldDB" id="A0A385AC44"/>
<sequence>MKIDRLQAFSDGVFAILLTLLVLDFKVPDYQAGHLSQAVIVQWPTLAAYVLSFFYVGTLWLFHHDYFAKIKQANWQLNVINLSILFAVTLINYPTSLLSESIAQQNGADIRFAFTSYAIVALVISALFWVLYRYMALHHELMRQYEQRHEEFYQTIKNDPLRSVLIYAIAIVGIQINSWLGALLILLGNIFHFIAYLRLSRSVTLYHLNGKDE</sequence>
<evidence type="ECO:0000256" key="13">
    <source>
        <dbReference type="SAM" id="Phobius"/>
    </source>
</evidence>
<evidence type="ECO:0000313" key="15">
    <source>
        <dbReference type="Proteomes" id="UP000257607"/>
    </source>
</evidence>
<keyword evidence="7" id="KW-0630">Potassium</keyword>
<dbReference type="PANTHER" id="PTHR31462">
    <property type="entry name" value="ENDOSOMAL/LYSOSOMAL POTASSIUM CHANNEL TMEM175"/>
    <property type="match status" value="1"/>
</dbReference>
<keyword evidence="3" id="KW-0813">Transport</keyword>
<feature type="transmembrane region" description="Helical" evidence="13">
    <location>
        <begin position="6"/>
        <end position="25"/>
    </location>
</feature>
<organism evidence="14 15">
    <name type="scientific">Latilactobacillus curvatus</name>
    <name type="common">Lactobacillus curvatus</name>
    <dbReference type="NCBI Taxonomy" id="28038"/>
    <lineage>
        <taxon>Bacteria</taxon>
        <taxon>Bacillati</taxon>
        <taxon>Bacillota</taxon>
        <taxon>Bacilli</taxon>
        <taxon>Lactobacillales</taxon>
        <taxon>Lactobacillaceae</taxon>
        <taxon>Latilactobacillus</taxon>
    </lineage>
</organism>
<evidence type="ECO:0000256" key="12">
    <source>
        <dbReference type="ARBA" id="ARBA00034430"/>
    </source>
</evidence>
<evidence type="ECO:0000256" key="5">
    <source>
        <dbReference type="ARBA" id="ARBA00022692"/>
    </source>
</evidence>
<protein>
    <submittedName>
        <fullName evidence="14">DUF1211 domain-containing protein</fullName>
    </submittedName>
</protein>
<evidence type="ECO:0000256" key="7">
    <source>
        <dbReference type="ARBA" id="ARBA00022958"/>
    </source>
</evidence>
<evidence type="ECO:0000256" key="9">
    <source>
        <dbReference type="ARBA" id="ARBA00023065"/>
    </source>
</evidence>
<reference evidence="14 15" key="1">
    <citation type="submission" date="2018-07" db="EMBL/GenBank/DDBJ databases">
        <title>Lactobacillus curvatus genome sequence.</title>
        <authorList>
            <person name="Prechtl R."/>
        </authorList>
    </citation>
    <scope>NUCLEOTIDE SEQUENCE [LARGE SCALE GENOMIC DNA]</scope>
    <source>
        <strain evidence="14 15">TMW 1.1928</strain>
    </source>
</reference>
<keyword evidence="8 13" id="KW-1133">Transmembrane helix</keyword>
<evidence type="ECO:0000256" key="1">
    <source>
        <dbReference type="ARBA" id="ARBA00004141"/>
    </source>
</evidence>
<keyword evidence="9" id="KW-0406">Ion transport</keyword>
<keyword evidence="4" id="KW-0633">Potassium transport</keyword>
<dbReference type="InterPro" id="IPR010617">
    <property type="entry name" value="TMEM175-like"/>
</dbReference>
<dbReference type="Pfam" id="PF06736">
    <property type="entry name" value="TMEM175"/>
    <property type="match status" value="1"/>
</dbReference>
<keyword evidence="10 13" id="KW-0472">Membrane</keyword>
<dbReference type="GO" id="GO:0015252">
    <property type="term" value="F:proton channel activity"/>
    <property type="evidence" value="ECO:0007669"/>
    <property type="project" value="InterPro"/>
</dbReference>
<keyword evidence="11" id="KW-0407">Ion channel</keyword>
<comment type="similarity">
    <text evidence="2">Belongs to the TMEM175 family.</text>
</comment>
<evidence type="ECO:0000256" key="8">
    <source>
        <dbReference type="ARBA" id="ARBA00022989"/>
    </source>
</evidence>
<feature type="transmembrane region" description="Helical" evidence="13">
    <location>
        <begin position="75"/>
        <end position="93"/>
    </location>
</feature>
<evidence type="ECO:0000313" key="14">
    <source>
        <dbReference type="EMBL" id="AXN35227.1"/>
    </source>
</evidence>